<name>A0A2A2K0B7_9BILA</name>
<feature type="domain" description="Calcineurin-like phosphoesterase" evidence="1">
    <location>
        <begin position="450"/>
        <end position="637"/>
    </location>
</feature>
<dbReference type="InterPro" id="IPR020835">
    <property type="entry name" value="Catalase_sf"/>
</dbReference>
<protein>
    <recommendedName>
        <fullName evidence="1">Calcineurin-like phosphoesterase domain-containing protein</fullName>
    </recommendedName>
</protein>
<dbReference type="PANTHER" id="PTHR36195:SF4">
    <property type="entry name" value="DOMAIN PROTEIN, PUTATIVE (AFU_ORTHOLOGUE AFUA_5G01990)-RELATED"/>
    <property type="match status" value="1"/>
</dbReference>
<gene>
    <name evidence="2" type="ORF">WR25_20368</name>
</gene>
<dbReference type="AlphaFoldDB" id="A0A2A2K0B7"/>
<dbReference type="InterPro" id="IPR004843">
    <property type="entry name" value="Calcineurin-like_PHP"/>
</dbReference>
<dbReference type="EMBL" id="LIAE01009953">
    <property type="protein sequence ID" value="PAV67323.1"/>
    <property type="molecule type" value="Genomic_DNA"/>
</dbReference>
<sequence length="693" mass="75620">MVALDARYEQQSVRLDRARNVDRLAIANGEVERRIRRIAGPDSMVPLTRHYNPPRINLHQYCLRADEFGGTRRCHGGLAVRTLKDMPMLAHTPIRYSPDVERIDPNEAETIAGLTDAFRDILDTTSRDYGRAVRSVHAKAHGIARGTLTIHEGLPTELAQGIFASPGTHEAVLRLSTNAGDLLPDAIGLPRGLALKVLDVDGERLPGSEDDRTQDFVMADGPVFAAPDAQAFLKSLKLLAKTTDRMETGKVVLSKVLRGIEAGLEAVGHPSATVKTLGGAPHLHPLGETFYSQTPFRYGDHVAKFALFPVSPALVALTGAAVDTSDDRDALRAAVRDTLIAHGGQWELRVQLNTDLDSMPVEDATVEWDQAQSPFVTVATLDVPPQIGWDDEQTRATDEALSYSIWHGIAAHQPLGNINRARRDTYRFSADYRRGFNGCPMHEPARLADLADVHFGAEDPAAIAWFGKCVADEAPDAVVMTGDLTMRATRREFQRGGEWLASLGVPVTLEVGNHDIPYYWDPFRRLFAPYQRYAAVERMIERELDLPGVTIVPLKTTARAQWRWNWSKGRVSSGSLRRALAMMAEAPKGNVILVAAHHPLIDGGAKGTAKTHGGDAALGALAEAGAHAVLSGHVHDPFDLPIERHGRIVRMIGAGTLSKRTRHTPPAFNEIRVADGAFETIVRRMGEAPVAAA</sequence>
<comment type="caution">
    <text evidence="2">The sequence shown here is derived from an EMBL/GenBank/DDBJ whole genome shotgun (WGS) entry which is preliminary data.</text>
</comment>
<dbReference type="STRING" id="2018661.A0A2A2K0B7"/>
<dbReference type="SUPFAM" id="SSF56300">
    <property type="entry name" value="Metallo-dependent phosphatases"/>
    <property type="match status" value="1"/>
</dbReference>
<dbReference type="SUPFAM" id="SSF56634">
    <property type="entry name" value="Heme-dependent catalase-like"/>
    <property type="match status" value="1"/>
</dbReference>
<dbReference type="InterPro" id="IPR029052">
    <property type="entry name" value="Metallo-depent_PP-like"/>
</dbReference>
<accession>A0A2A2K0B7</accession>
<dbReference type="Proteomes" id="UP000218231">
    <property type="component" value="Unassembled WGS sequence"/>
</dbReference>
<dbReference type="GO" id="GO:0020037">
    <property type="term" value="F:heme binding"/>
    <property type="evidence" value="ECO:0007669"/>
    <property type="project" value="InterPro"/>
</dbReference>
<proteinExistence type="predicted"/>
<dbReference type="PANTHER" id="PTHR36195">
    <property type="entry name" value="DOMAIN PROTEIN, PUTATIVE (AFU_ORTHOLOGUE AFUA_5G01990)-RELATED-RELATED"/>
    <property type="match status" value="1"/>
</dbReference>
<evidence type="ECO:0000259" key="1">
    <source>
        <dbReference type="Pfam" id="PF00149"/>
    </source>
</evidence>
<dbReference type="CDD" id="cd08152">
    <property type="entry name" value="y4iL_like"/>
    <property type="match status" value="1"/>
</dbReference>
<dbReference type="Gene3D" id="2.40.180.10">
    <property type="entry name" value="Catalase core domain"/>
    <property type="match status" value="1"/>
</dbReference>
<dbReference type="OrthoDB" id="3358373at2759"/>
<dbReference type="Pfam" id="PF00149">
    <property type="entry name" value="Metallophos"/>
    <property type="match status" value="1"/>
</dbReference>
<dbReference type="Gene3D" id="3.60.21.10">
    <property type="match status" value="1"/>
</dbReference>
<evidence type="ECO:0000313" key="3">
    <source>
        <dbReference type="Proteomes" id="UP000218231"/>
    </source>
</evidence>
<organism evidence="2 3">
    <name type="scientific">Diploscapter pachys</name>
    <dbReference type="NCBI Taxonomy" id="2018661"/>
    <lineage>
        <taxon>Eukaryota</taxon>
        <taxon>Metazoa</taxon>
        <taxon>Ecdysozoa</taxon>
        <taxon>Nematoda</taxon>
        <taxon>Chromadorea</taxon>
        <taxon>Rhabditida</taxon>
        <taxon>Rhabditina</taxon>
        <taxon>Rhabditomorpha</taxon>
        <taxon>Rhabditoidea</taxon>
        <taxon>Rhabditidae</taxon>
        <taxon>Diploscapter</taxon>
    </lineage>
</organism>
<dbReference type="GO" id="GO:0016787">
    <property type="term" value="F:hydrolase activity"/>
    <property type="evidence" value="ECO:0007669"/>
    <property type="project" value="InterPro"/>
</dbReference>
<keyword evidence="3" id="KW-1185">Reference proteome</keyword>
<reference evidence="2 3" key="1">
    <citation type="journal article" date="2017" name="Curr. Biol.">
        <title>Genome architecture and evolution of a unichromosomal asexual nematode.</title>
        <authorList>
            <person name="Fradin H."/>
            <person name="Zegar C."/>
            <person name="Gutwein M."/>
            <person name="Lucas J."/>
            <person name="Kovtun M."/>
            <person name="Corcoran D."/>
            <person name="Baugh L.R."/>
            <person name="Kiontke K."/>
            <person name="Gunsalus K."/>
            <person name="Fitch D.H."/>
            <person name="Piano F."/>
        </authorList>
    </citation>
    <scope>NUCLEOTIDE SEQUENCE [LARGE SCALE GENOMIC DNA]</scope>
    <source>
        <strain evidence="2">PF1309</strain>
    </source>
</reference>
<evidence type="ECO:0000313" key="2">
    <source>
        <dbReference type="EMBL" id="PAV67323.1"/>
    </source>
</evidence>